<dbReference type="OrthoDB" id="6426374at2759"/>
<dbReference type="Proteomes" id="UP000499080">
    <property type="component" value="Unassembled WGS sequence"/>
</dbReference>
<dbReference type="GO" id="GO:0003824">
    <property type="term" value="F:catalytic activity"/>
    <property type="evidence" value="ECO:0007669"/>
    <property type="project" value="InterPro"/>
</dbReference>
<feature type="non-terminal residue" evidence="1">
    <location>
        <position position="49"/>
    </location>
</feature>
<proteinExistence type="predicted"/>
<evidence type="ECO:0000313" key="1">
    <source>
        <dbReference type="EMBL" id="GBN49600.1"/>
    </source>
</evidence>
<accession>A0A4Y2PGJ6</accession>
<keyword evidence="2" id="KW-1185">Reference proteome</keyword>
<name>A0A4Y2PGJ6_ARAVE</name>
<dbReference type="EMBL" id="BGPR01132682">
    <property type="protein sequence ID" value="GBN49600.1"/>
    <property type="molecule type" value="Genomic_DNA"/>
</dbReference>
<dbReference type="AlphaFoldDB" id="A0A4Y2PGJ6"/>
<organism evidence="1 2">
    <name type="scientific">Araneus ventricosus</name>
    <name type="common">Orbweaver spider</name>
    <name type="synonym">Epeira ventricosa</name>
    <dbReference type="NCBI Taxonomy" id="182803"/>
    <lineage>
        <taxon>Eukaryota</taxon>
        <taxon>Metazoa</taxon>
        <taxon>Ecdysozoa</taxon>
        <taxon>Arthropoda</taxon>
        <taxon>Chelicerata</taxon>
        <taxon>Arachnida</taxon>
        <taxon>Araneae</taxon>
        <taxon>Araneomorphae</taxon>
        <taxon>Entelegynae</taxon>
        <taxon>Araneoidea</taxon>
        <taxon>Araneidae</taxon>
        <taxon>Araneus</taxon>
    </lineage>
</organism>
<evidence type="ECO:0008006" key="3">
    <source>
        <dbReference type="Google" id="ProtNLM"/>
    </source>
</evidence>
<comment type="caution">
    <text evidence="1">The sequence shown here is derived from an EMBL/GenBank/DDBJ whole genome shotgun (WGS) entry which is preliminary data.</text>
</comment>
<protein>
    <recommendedName>
        <fullName evidence="3">Orn/DAP/Arg decarboxylase 2 C-terminal domain-containing protein</fullName>
    </recommendedName>
</protein>
<sequence>MIEEECVLPDMEDGEFIQWLNMGAYCKGLASTFTIVPHPADKYVFVQDQ</sequence>
<gene>
    <name evidence="1" type="ORF">AVEN_41347_1</name>
</gene>
<dbReference type="SUPFAM" id="SSF50621">
    <property type="entry name" value="Alanine racemase C-terminal domain-like"/>
    <property type="match status" value="1"/>
</dbReference>
<dbReference type="InterPro" id="IPR009006">
    <property type="entry name" value="Ala_racemase/Decarboxylase_C"/>
</dbReference>
<reference evidence="1 2" key="1">
    <citation type="journal article" date="2019" name="Sci. Rep.">
        <title>Orb-weaving spider Araneus ventricosus genome elucidates the spidroin gene catalogue.</title>
        <authorList>
            <person name="Kono N."/>
            <person name="Nakamura H."/>
            <person name="Ohtoshi R."/>
            <person name="Moran D.A.P."/>
            <person name="Shinohara A."/>
            <person name="Yoshida Y."/>
            <person name="Fujiwara M."/>
            <person name="Mori M."/>
            <person name="Tomita M."/>
            <person name="Arakawa K."/>
        </authorList>
    </citation>
    <scope>NUCLEOTIDE SEQUENCE [LARGE SCALE GENOMIC DNA]</scope>
</reference>
<dbReference type="Gene3D" id="2.40.37.10">
    <property type="entry name" value="Lyase, Ornithine Decarboxylase, Chain A, domain 1"/>
    <property type="match status" value="1"/>
</dbReference>
<evidence type="ECO:0000313" key="2">
    <source>
        <dbReference type="Proteomes" id="UP000499080"/>
    </source>
</evidence>